<keyword evidence="4" id="KW-1185">Reference proteome</keyword>
<dbReference type="GeneID" id="54548124"/>
<dbReference type="RefSeq" id="XP_033655496.1">
    <property type="nucleotide sequence ID" value="XM_033794949.1"/>
</dbReference>
<dbReference type="PROSITE" id="PS51253">
    <property type="entry name" value="HTH_CENPB"/>
    <property type="match status" value="1"/>
</dbReference>
<dbReference type="OrthoDB" id="3937230at2759"/>
<organism evidence="3 4">
    <name type="scientific">Westerdykella ornata</name>
    <dbReference type="NCBI Taxonomy" id="318751"/>
    <lineage>
        <taxon>Eukaryota</taxon>
        <taxon>Fungi</taxon>
        <taxon>Dikarya</taxon>
        <taxon>Ascomycota</taxon>
        <taxon>Pezizomycotina</taxon>
        <taxon>Dothideomycetes</taxon>
        <taxon>Pleosporomycetidae</taxon>
        <taxon>Pleosporales</taxon>
        <taxon>Sporormiaceae</taxon>
        <taxon>Westerdykella</taxon>
    </lineage>
</organism>
<sequence>MDGASQALALGVLPCVSKPFRALADYRGSLEEKAQSQQYLHPWEEKALAKFVAHQDALGRPVRIKYLGSIAFSLARRRAPANHPCKPPGKNWPQSFYKRHPDLKASKAAALDWNRYNIYDKVIH</sequence>
<evidence type="ECO:0000313" key="4">
    <source>
        <dbReference type="Proteomes" id="UP000800097"/>
    </source>
</evidence>
<protein>
    <recommendedName>
        <fullName evidence="2">HTH CENPB-type domain-containing protein</fullName>
    </recommendedName>
</protein>
<keyword evidence="1" id="KW-0238">DNA-binding</keyword>
<dbReference type="Proteomes" id="UP000800097">
    <property type="component" value="Unassembled WGS sequence"/>
</dbReference>
<name>A0A6A6JN59_WESOR</name>
<dbReference type="InterPro" id="IPR006600">
    <property type="entry name" value="HTH_CenpB_DNA-bd_dom"/>
</dbReference>
<dbReference type="Pfam" id="PF03221">
    <property type="entry name" value="HTH_Tnp_Tc5"/>
    <property type="match status" value="1"/>
</dbReference>
<reference evidence="3" key="1">
    <citation type="journal article" date="2020" name="Stud. Mycol.">
        <title>101 Dothideomycetes genomes: a test case for predicting lifestyles and emergence of pathogens.</title>
        <authorList>
            <person name="Haridas S."/>
            <person name="Albert R."/>
            <person name="Binder M."/>
            <person name="Bloem J."/>
            <person name="Labutti K."/>
            <person name="Salamov A."/>
            <person name="Andreopoulos B."/>
            <person name="Baker S."/>
            <person name="Barry K."/>
            <person name="Bills G."/>
            <person name="Bluhm B."/>
            <person name="Cannon C."/>
            <person name="Castanera R."/>
            <person name="Culley D."/>
            <person name="Daum C."/>
            <person name="Ezra D."/>
            <person name="Gonzalez J."/>
            <person name="Henrissat B."/>
            <person name="Kuo A."/>
            <person name="Liang C."/>
            <person name="Lipzen A."/>
            <person name="Lutzoni F."/>
            <person name="Magnuson J."/>
            <person name="Mondo S."/>
            <person name="Nolan M."/>
            <person name="Ohm R."/>
            <person name="Pangilinan J."/>
            <person name="Park H.-J."/>
            <person name="Ramirez L."/>
            <person name="Alfaro M."/>
            <person name="Sun H."/>
            <person name="Tritt A."/>
            <person name="Yoshinaga Y."/>
            <person name="Zwiers L.-H."/>
            <person name="Turgeon B."/>
            <person name="Goodwin S."/>
            <person name="Spatafora J."/>
            <person name="Crous P."/>
            <person name="Grigoriev I."/>
        </authorList>
    </citation>
    <scope>NUCLEOTIDE SEQUENCE</scope>
    <source>
        <strain evidence="3">CBS 379.55</strain>
    </source>
</reference>
<dbReference type="EMBL" id="ML986489">
    <property type="protein sequence ID" value="KAF2277957.1"/>
    <property type="molecule type" value="Genomic_DNA"/>
</dbReference>
<proteinExistence type="predicted"/>
<feature type="domain" description="HTH CENPB-type" evidence="2">
    <location>
        <begin position="32"/>
        <end position="106"/>
    </location>
</feature>
<dbReference type="AlphaFoldDB" id="A0A6A6JN59"/>
<accession>A0A6A6JN59</accession>
<feature type="non-terminal residue" evidence="3">
    <location>
        <position position="124"/>
    </location>
</feature>
<evidence type="ECO:0000256" key="1">
    <source>
        <dbReference type="ARBA" id="ARBA00023125"/>
    </source>
</evidence>
<gene>
    <name evidence="3" type="ORF">EI97DRAFT_360775</name>
</gene>
<dbReference type="GO" id="GO:0003677">
    <property type="term" value="F:DNA binding"/>
    <property type="evidence" value="ECO:0007669"/>
    <property type="project" value="UniProtKB-KW"/>
</dbReference>
<evidence type="ECO:0000259" key="2">
    <source>
        <dbReference type="PROSITE" id="PS51253"/>
    </source>
</evidence>
<evidence type="ECO:0000313" key="3">
    <source>
        <dbReference type="EMBL" id="KAF2277957.1"/>
    </source>
</evidence>